<keyword evidence="8" id="KW-1185">Reference proteome</keyword>
<dbReference type="SUPFAM" id="SSF51412">
    <property type="entry name" value="Inosine monophosphate dehydrogenase (IMPDH)"/>
    <property type="match status" value="1"/>
</dbReference>
<evidence type="ECO:0000256" key="4">
    <source>
        <dbReference type="ARBA" id="ARBA00048462"/>
    </source>
</evidence>
<organism evidence="7 8">
    <name type="scientific">Streptomyces mutabilis</name>
    <dbReference type="NCBI Taxonomy" id="67332"/>
    <lineage>
        <taxon>Bacteria</taxon>
        <taxon>Bacillati</taxon>
        <taxon>Actinomycetota</taxon>
        <taxon>Actinomycetes</taxon>
        <taxon>Kitasatosporales</taxon>
        <taxon>Streptomycetaceae</taxon>
        <taxon>Streptomyces</taxon>
    </lineage>
</organism>
<dbReference type="EMBL" id="JNFQ01000003">
    <property type="protein sequence ID" value="KFG72430.1"/>
    <property type="molecule type" value="Genomic_DNA"/>
</dbReference>
<comment type="caution">
    <text evidence="7">The sequence shown here is derived from an EMBL/GenBank/DDBJ whole genome shotgun (WGS) entry which is preliminary data.</text>
</comment>
<dbReference type="SUPFAM" id="SSF55048">
    <property type="entry name" value="Probable ACP-binding domain of malonyl-CoA ACP transacylase"/>
    <property type="match status" value="1"/>
</dbReference>
<dbReference type="SUPFAM" id="SSF52151">
    <property type="entry name" value="FabD/lysophospholipase-like"/>
    <property type="match status" value="1"/>
</dbReference>
<dbReference type="Gene3D" id="3.40.366.10">
    <property type="entry name" value="Malonyl-Coenzyme A Acyl Carrier Protein, domain 2"/>
    <property type="match status" value="1"/>
</dbReference>
<gene>
    <name evidence="7" type="ORF">FM21_30275</name>
</gene>
<evidence type="ECO:0000313" key="7">
    <source>
        <dbReference type="EMBL" id="KFG72430.1"/>
    </source>
</evidence>
<dbReference type="InterPro" id="IPR049489">
    <property type="entry name" value="FabD-like_helical_ins"/>
</dbReference>
<dbReference type="Gene3D" id="3.20.20.70">
    <property type="entry name" value="Aldolase class I"/>
    <property type="match status" value="1"/>
</dbReference>
<evidence type="ECO:0000256" key="2">
    <source>
        <dbReference type="ARBA" id="ARBA00022679"/>
    </source>
</evidence>
<keyword evidence="3" id="KW-0012">Acyltransferase</keyword>
<dbReference type="AlphaFoldDB" id="A0A086MU62"/>
<feature type="domain" description="Malonyl-CoA:ACP transacylase (MAT)" evidence="6">
    <location>
        <begin position="5"/>
        <end position="313"/>
    </location>
</feature>
<evidence type="ECO:0000256" key="3">
    <source>
        <dbReference type="ARBA" id="ARBA00023315"/>
    </source>
</evidence>
<dbReference type="SMART" id="SM00827">
    <property type="entry name" value="PKS_AT"/>
    <property type="match status" value="1"/>
</dbReference>
<reference evidence="7 8" key="1">
    <citation type="submission" date="2014-05" db="EMBL/GenBank/DDBJ databases">
        <title>Complete genome sequence of the Streptomyces mutabilis TRM45540.</title>
        <authorList>
            <person name="Luo X."/>
            <person name="Zhang L."/>
        </authorList>
    </citation>
    <scope>NUCLEOTIDE SEQUENCE [LARGE SCALE GENOMIC DNA]</scope>
    <source>
        <strain evidence="7 8">TRM45540</strain>
    </source>
</reference>
<dbReference type="CDD" id="cd04742">
    <property type="entry name" value="NPD_FabD"/>
    <property type="match status" value="1"/>
</dbReference>
<dbReference type="Pfam" id="PF03060">
    <property type="entry name" value="NMO"/>
    <property type="match status" value="1"/>
</dbReference>
<dbReference type="STRING" id="1915400.FM21_30275"/>
<name>A0A086MU62_9ACTN</name>
<dbReference type="InterPro" id="IPR016035">
    <property type="entry name" value="Acyl_Trfase/lysoPLipase"/>
</dbReference>
<feature type="compositionally biased region" description="Low complexity" evidence="5">
    <location>
        <begin position="297"/>
        <end position="311"/>
    </location>
</feature>
<dbReference type="GO" id="GO:0006633">
    <property type="term" value="P:fatty acid biosynthetic process"/>
    <property type="evidence" value="ECO:0007669"/>
    <property type="project" value="TreeGrafter"/>
</dbReference>
<evidence type="ECO:0000256" key="1">
    <source>
        <dbReference type="ARBA" id="ARBA00013258"/>
    </source>
</evidence>
<dbReference type="InterPro" id="IPR001227">
    <property type="entry name" value="Ac_transferase_dom_sf"/>
</dbReference>
<protein>
    <recommendedName>
        <fullName evidence="1">[acyl-carrier-protein] S-malonyltransferase</fullName>
        <ecNumber evidence="1">2.3.1.39</ecNumber>
    </recommendedName>
</protein>
<sequence length="771" mass="83717">MVAYLFPGQGSQQLGMGEGLFDDFAELAETADEILGYSVRTLCLEDPDQRLSLTQYTQPALYVVNALSYYRRVEESGRRPDAVAGHSLGEYNALLAADALDFATGLKLVKKRGELMAQARNGGMAAVLGMDEKEIRDLLQESGLDGIDVANLNAPAQTVISGLREDIERARPVFEKVGSCRYVVLNVSGAFHSRYMAGAQHEFAAHLDGFELRAPEIPVVANVTARRYRSDEVKETLAAQITSAVKWSETIRYLLGGGEEEFVEVGPGRVLTSLLRNIKRDAEPLVLDEEEDEATGPAVAAPAPQQPTLQQKPFASPGGAGRTAVVAEQLGSAGFRRDYGLRYACLVGAMYQGIASWELVAAAGRAGLLGFLGTGGLPPERVEADITRLKQKLTGGEPFGVNLVHDPHSPQREEQLVDLYLRHDVRTVEASAFIALTPALVRYRLTGLRRDESGQVIARNRVIAKVSRPEVATAFLSPAPAALVAELLAEGAITAAEAELARELPVAADLTCEADSGGHTDQGVSFSLVPTMLRLRDDLTARHGYTGRIRVGAAGGIGTPDAAAACFVMGADFVVTGSINQCTVEAGTSDLVKDLLQGIDIQDTGYAPAGDMFEYGARVQVLRRGVLFPARANKLYELYKNHESLDELDPATADQVQSRYFKKSFDEIYADIRSGLPPQEAERAEKDPKHRMALVFRWYFDHSTRQALAGSEEGRVDFQVHCGPALGSFNQWVKGTELEDWRHRHVGDINERLVREAAALLTRRLAALGTD</sequence>
<evidence type="ECO:0000256" key="5">
    <source>
        <dbReference type="SAM" id="MobiDB-lite"/>
    </source>
</evidence>
<feature type="region of interest" description="Disordered" evidence="5">
    <location>
        <begin position="288"/>
        <end position="320"/>
    </location>
</feature>
<dbReference type="NCBIfam" id="TIGR00128">
    <property type="entry name" value="fabD"/>
    <property type="match status" value="1"/>
</dbReference>
<dbReference type="NCBIfam" id="TIGR02814">
    <property type="entry name" value="pfaD_fam"/>
    <property type="match status" value="1"/>
</dbReference>
<comment type="catalytic activity">
    <reaction evidence="4">
        <text>holo-[ACP] + malonyl-CoA = malonyl-[ACP] + CoA</text>
        <dbReference type="Rhea" id="RHEA:41792"/>
        <dbReference type="Rhea" id="RHEA-COMP:9623"/>
        <dbReference type="Rhea" id="RHEA-COMP:9685"/>
        <dbReference type="ChEBI" id="CHEBI:57287"/>
        <dbReference type="ChEBI" id="CHEBI:57384"/>
        <dbReference type="ChEBI" id="CHEBI:64479"/>
        <dbReference type="ChEBI" id="CHEBI:78449"/>
        <dbReference type="EC" id="2.3.1.39"/>
    </reaction>
</comment>
<proteinExistence type="predicted"/>
<dbReference type="Pfam" id="PF00698">
    <property type="entry name" value="Acyl_transf_1"/>
    <property type="match status" value="1"/>
</dbReference>
<dbReference type="GO" id="GO:0004314">
    <property type="term" value="F:[acyl-carrier-protein] S-malonyltransferase activity"/>
    <property type="evidence" value="ECO:0007669"/>
    <property type="project" value="UniProtKB-EC"/>
</dbReference>
<dbReference type="InterPro" id="IPR004410">
    <property type="entry name" value="Malonyl_CoA-ACP_transAc_FabD"/>
</dbReference>
<dbReference type="InterPro" id="IPR016036">
    <property type="entry name" value="Malonyl_transacylase_ACP-bd"/>
</dbReference>
<dbReference type="Gene3D" id="3.30.70.250">
    <property type="entry name" value="Malonyl-CoA ACP transacylase, ACP-binding"/>
    <property type="match status" value="1"/>
</dbReference>
<dbReference type="PANTHER" id="PTHR42681">
    <property type="entry name" value="MALONYL-COA-ACYL CARRIER PROTEIN TRANSACYLASE, MITOCHONDRIAL"/>
    <property type="match status" value="1"/>
</dbReference>
<evidence type="ECO:0000313" key="8">
    <source>
        <dbReference type="Proteomes" id="UP000029095"/>
    </source>
</evidence>
<dbReference type="InterPro" id="IPR014179">
    <property type="entry name" value="PfaD-like_TIM-barrel"/>
</dbReference>
<dbReference type="InterPro" id="IPR014043">
    <property type="entry name" value="Acyl_transferase_dom"/>
</dbReference>
<keyword evidence="2" id="KW-0808">Transferase</keyword>
<accession>A0A086MU62</accession>
<dbReference type="HOGENOM" id="CLU_008708_0_0_11"/>
<evidence type="ECO:0000259" key="6">
    <source>
        <dbReference type="SMART" id="SM00827"/>
    </source>
</evidence>
<dbReference type="Pfam" id="PF21607">
    <property type="entry name" value="FabD_helical_ins"/>
    <property type="match status" value="1"/>
</dbReference>
<dbReference type="InterPro" id="IPR013785">
    <property type="entry name" value="Aldolase_TIM"/>
</dbReference>
<dbReference type="GO" id="GO:0005829">
    <property type="term" value="C:cytosol"/>
    <property type="evidence" value="ECO:0007669"/>
    <property type="project" value="TreeGrafter"/>
</dbReference>
<dbReference type="Proteomes" id="UP000029095">
    <property type="component" value="Unassembled WGS sequence"/>
</dbReference>
<dbReference type="EC" id="2.3.1.39" evidence="1"/>
<dbReference type="PANTHER" id="PTHR42681:SF1">
    <property type="entry name" value="MALONYL-COA-ACYL CARRIER PROTEIN TRANSACYLASE, MITOCHONDRIAL"/>
    <property type="match status" value="1"/>
</dbReference>
<dbReference type="RefSeq" id="WP_043382672.1">
    <property type="nucleotide sequence ID" value="NZ_KN039947.1"/>
</dbReference>
<dbReference type="InterPro" id="IPR050858">
    <property type="entry name" value="Mal-CoA-ACP_Trans/PKS_FabD"/>
</dbReference>